<dbReference type="InterPro" id="IPR006016">
    <property type="entry name" value="UspA"/>
</dbReference>
<evidence type="ECO:0000259" key="2">
    <source>
        <dbReference type="Pfam" id="PF00582"/>
    </source>
</evidence>
<dbReference type="PRINTS" id="PR01438">
    <property type="entry name" value="UNVRSLSTRESS"/>
</dbReference>
<organism evidence="3 4">
    <name type="scientific">Deinococcus xinjiangensis</name>
    <dbReference type="NCBI Taxonomy" id="457454"/>
    <lineage>
        <taxon>Bacteria</taxon>
        <taxon>Thermotogati</taxon>
        <taxon>Deinococcota</taxon>
        <taxon>Deinococci</taxon>
        <taxon>Deinococcales</taxon>
        <taxon>Deinococcaceae</taxon>
        <taxon>Deinococcus</taxon>
    </lineage>
</organism>
<dbReference type="Proteomes" id="UP001458946">
    <property type="component" value="Unassembled WGS sequence"/>
</dbReference>
<evidence type="ECO:0000313" key="3">
    <source>
        <dbReference type="EMBL" id="GAA5501250.1"/>
    </source>
</evidence>
<evidence type="ECO:0000256" key="1">
    <source>
        <dbReference type="ARBA" id="ARBA00008791"/>
    </source>
</evidence>
<dbReference type="EMBL" id="BAABRN010000007">
    <property type="protein sequence ID" value="GAA5501250.1"/>
    <property type="molecule type" value="Genomic_DNA"/>
</dbReference>
<comment type="caution">
    <text evidence="3">The sequence shown here is derived from an EMBL/GenBank/DDBJ whole genome shotgun (WGS) entry which is preliminary data.</text>
</comment>
<name>A0ABP9V9R1_9DEIO</name>
<sequence length="158" mass="16801">MLAVYLVGMTQSPTGFQRILVGIDFSPSSQHALEVVRARFPHATLRLAHVTDARVTATPDMLGGVTPAIPDPELLRTLETADGQRLQALAQAGEETELLVGDPVTGLLESAQQWGADLIVVGTQSKGVLEHFFLGSTAEKVVARSPIPVLTIRKPEGA</sequence>
<reference evidence="3 4" key="1">
    <citation type="submission" date="2024-02" db="EMBL/GenBank/DDBJ databases">
        <title>Deinococcus xinjiangensis NBRC 107630.</title>
        <authorList>
            <person name="Ichikawa N."/>
            <person name="Katano-Makiyama Y."/>
            <person name="Hidaka K."/>
        </authorList>
    </citation>
    <scope>NUCLEOTIDE SEQUENCE [LARGE SCALE GENOMIC DNA]</scope>
    <source>
        <strain evidence="3 4">NBRC 107630</strain>
    </source>
</reference>
<dbReference type="PANTHER" id="PTHR46268">
    <property type="entry name" value="STRESS RESPONSE PROTEIN NHAX"/>
    <property type="match status" value="1"/>
</dbReference>
<proteinExistence type="inferred from homology"/>
<dbReference type="Gene3D" id="3.40.50.620">
    <property type="entry name" value="HUPs"/>
    <property type="match status" value="1"/>
</dbReference>
<feature type="domain" description="UspA" evidence="2">
    <location>
        <begin position="16"/>
        <end position="153"/>
    </location>
</feature>
<comment type="similarity">
    <text evidence="1">Belongs to the universal stress protein A family.</text>
</comment>
<dbReference type="SUPFAM" id="SSF52402">
    <property type="entry name" value="Adenine nucleotide alpha hydrolases-like"/>
    <property type="match status" value="1"/>
</dbReference>
<dbReference type="PANTHER" id="PTHR46268:SF6">
    <property type="entry name" value="UNIVERSAL STRESS PROTEIN UP12"/>
    <property type="match status" value="1"/>
</dbReference>
<evidence type="ECO:0000313" key="4">
    <source>
        <dbReference type="Proteomes" id="UP001458946"/>
    </source>
</evidence>
<dbReference type="CDD" id="cd00293">
    <property type="entry name" value="USP-like"/>
    <property type="match status" value="1"/>
</dbReference>
<dbReference type="InterPro" id="IPR006015">
    <property type="entry name" value="Universal_stress_UspA"/>
</dbReference>
<dbReference type="Pfam" id="PF00582">
    <property type="entry name" value="Usp"/>
    <property type="match status" value="1"/>
</dbReference>
<dbReference type="InterPro" id="IPR014729">
    <property type="entry name" value="Rossmann-like_a/b/a_fold"/>
</dbReference>
<accession>A0ABP9V9R1</accession>
<gene>
    <name evidence="3" type="primary">nhaX</name>
    <name evidence="3" type="ORF">Dxin01_00982</name>
</gene>
<protein>
    <submittedName>
        <fullName evidence="3">Stress response protein NhaX</fullName>
    </submittedName>
</protein>
<keyword evidence="4" id="KW-1185">Reference proteome</keyword>